<comment type="caution">
    <text evidence="2">The sequence shown here is derived from an EMBL/GenBank/DDBJ whole genome shotgun (WGS) entry which is preliminary data.</text>
</comment>
<dbReference type="Proteomes" id="UP000019113">
    <property type="component" value="Unassembled WGS sequence"/>
</dbReference>
<dbReference type="eggNOG" id="ENOG5032M88">
    <property type="taxonomic scope" value="Bacteria"/>
</dbReference>
<protein>
    <submittedName>
        <fullName evidence="2">Uncharacterized protein</fullName>
    </submittedName>
</protein>
<accession>W1N1X4</accession>
<keyword evidence="1" id="KW-0472">Membrane</keyword>
<gene>
    <name evidence="2" type="ORF">BJB45_06830</name>
</gene>
<evidence type="ECO:0000313" key="2">
    <source>
        <dbReference type="EMBL" id="ERL49489.1"/>
    </source>
</evidence>
<organism evidence="2 3">
    <name type="scientific">Halomonas huangheensis</name>
    <dbReference type="NCBI Taxonomy" id="1178482"/>
    <lineage>
        <taxon>Bacteria</taxon>
        <taxon>Pseudomonadati</taxon>
        <taxon>Pseudomonadota</taxon>
        <taxon>Gammaproteobacteria</taxon>
        <taxon>Oceanospirillales</taxon>
        <taxon>Halomonadaceae</taxon>
        <taxon>Halomonas</taxon>
    </lineage>
</organism>
<proteinExistence type="predicted"/>
<keyword evidence="3" id="KW-1185">Reference proteome</keyword>
<evidence type="ECO:0000256" key="1">
    <source>
        <dbReference type="SAM" id="Phobius"/>
    </source>
</evidence>
<dbReference type="RefSeq" id="WP_021820902.1">
    <property type="nucleotide sequence ID" value="NZ_AVBC01000045.1"/>
</dbReference>
<reference evidence="2 3" key="1">
    <citation type="submission" date="2013-08" db="EMBL/GenBank/DDBJ databases">
        <title>draft genome of Halomonas huanghegensis, strain BJGMM-B45T.</title>
        <authorList>
            <person name="Miao C."/>
            <person name="Wan Y."/>
            <person name="Jin W."/>
        </authorList>
    </citation>
    <scope>NUCLEOTIDE SEQUENCE [LARGE SCALE GENOMIC DNA]</scope>
    <source>
        <strain evidence="2 3">BJGMM-B45</strain>
    </source>
</reference>
<name>W1N1X4_9GAMM</name>
<evidence type="ECO:0000313" key="3">
    <source>
        <dbReference type="Proteomes" id="UP000019113"/>
    </source>
</evidence>
<dbReference type="EMBL" id="AVBC01000045">
    <property type="protein sequence ID" value="ERL49489.1"/>
    <property type="molecule type" value="Genomic_DNA"/>
</dbReference>
<sequence length="204" mass="22340">MSRSPKISQAVITLFGIGLIIGAGYLSWIILARLLAFLESANPSVSAAVVGSMATVLVGVGGALYTQAQIKKREIEEAHRARKVELYKGFLDMVAKMTAENNEDVSLEPPSPQELVDFMLELKTNIVLWGSPKVINAQLNFQKVSESGGNVLFAVDELYKAIREDIGLSNRGLNKRQLVKMYLRDPSELDAMSASNKALQQTSR</sequence>
<feature type="transmembrane region" description="Helical" evidence="1">
    <location>
        <begin position="44"/>
        <end position="65"/>
    </location>
</feature>
<keyword evidence="1" id="KW-1133">Transmembrane helix</keyword>
<feature type="transmembrane region" description="Helical" evidence="1">
    <location>
        <begin position="12"/>
        <end position="38"/>
    </location>
</feature>
<keyword evidence="1" id="KW-0812">Transmembrane</keyword>
<dbReference type="AlphaFoldDB" id="W1N1X4"/>